<comment type="caution">
    <text evidence="2">The sequence shown here is derived from an EMBL/GenBank/DDBJ whole genome shotgun (WGS) entry which is preliminary data.</text>
</comment>
<dbReference type="Gene3D" id="3.30.200.20">
    <property type="entry name" value="Phosphorylase Kinase, domain 1"/>
    <property type="match status" value="1"/>
</dbReference>
<evidence type="ECO:0000259" key="1">
    <source>
        <dbReference type="PROSITE" id="PS50011"/>
    </source>
</evidence>
<dbReference type="Proteomes" id="UP000826271">
    <property type="component" value="Unassembled WGS sequence"/>
</dbReference>
<protein>
    <recommendedName>
        <fullName evidence="1">Protein kinase domain-containing protein</fullName>
    </recommendedName>
</protein>
<reference evidence="2" key="1">
    <citation type="submission" date="2019-10" db="EMBL/GenBank/DDBJ databases">
        <authorList>
            <person name="Zhang R."/>
            <person name="Pan Y."/>
            <person name="Wang J."/>
            <person name="Ma R."/>
            <person name="Yu S."/>
        </authorList>
    </citation>
    <scope>NUCLEOTIDE SEQUENCE</scope>
    <source>
        <strain evidence="2">LA-IB0</strain>
        <tissue evidence="2">Leaf</tissue>
    </source>
</reference>
<keyword evidence="3" id="KW-1185">Reference proteome</keyword>
<dbReference type="PANTHER" id="PTHR48010">
    <property type="entry name" value="OS05G0588300 PROTEIN"/>
    <property type="match status" value="1"/>
</dbReference>
<name>A0AAV6XLU1_9LAMI</name>
<dbReference type="PROSITE" id="PS50011">
    <property type="entry name" value="PROTEIN_KINASE_DOM"/>
    <property type="match status" value="1"/>
</dbReference>
<evidence type="ECO:0000313" key="2">
    <source>
        <dbReference type="EMBL" id="KAG8381184.1"/>
    </source>
</evidence>
<dbReference type="InterPro" id="IPR000719">
    <property type="entry name" value="Prot_kinase_dom"/>
</dbReference>
<dbReference type="PANTHER" id="PTHR48010:SF1">
    <property type="entry name" value="PROTEIN KINASE DOMAIN-CONTAINING PROTEIN"/>
    <property type="match status" value="1"/>
</dbReference>
<dbReference type="InterPro" id="IPR050994">
    <property type="entry name" value="At_inactive_RLKs"/>
</dbReference>
<feature type="domain" description="Protein kinase" evidence="1">
    <location>
        <begin position="95"/>
        <end position="368"/>
    </location>
</feature>
<dbReference type="InterPro" id="IPR011009">
    <property type="entry name" value="Kinase-like_dom_sf"/>
</dbReference>
<dbReference type="GO" id="GO:0005524">
    <property type="term" value="F:ATP binding"/>
    <property type="evidence" value="ECO:0007669"/>
    <property type="project" value="InterPro"/>
</dbReference>
<dbReference type="InterPro" id="IPR001245">
    <property type="entry name" value="Ser-Thr/Tyr_kinase_cat_dom"/>
</dbReference>
<accession>A0AAV6XLU1</accession>
<dbReference type="AlphaFoldDB" id="A0AAV6XLU1"/>
<dbReference type="EMBL" id="WHWC01000006">
    <property type="protein sequence ID" value="KAG8381184.1"/>
    <property type="molecule type" value="Genomic_DNA"/>
</dbReference>
<sequence>MGKIYDNWERLVEAVMLREHLREIALQDSTSLSYASISSDLLRSHFSINPGGSPTFQNNLLTADQSNIVELEKEYNKIVPIRGCSFSYKVEDLLKCEAEKLGKGTLGDTIKVILDDRSTIIVKELKAVKVTDEEFEREIQFIGNIRHANIVAIMGYFNYMENIKCLVCDFRGRSVGAMLHEKIVKKSRPLDWDSRVRIAIGTARGIAHIHTQNGGKLVHGNIKTSNIFLNLHRYGCVSDHCLVTIDKLNEPPRMHNTGYNAPEITDFRQVSQASDVYSFGVVLLELLTRKSPDRVRMRKEVVGLVRWVSWVTNKKGTCKVFDSMLVKSGIIEEEMEKMLLIGMHCVATNPKQRPKMSDILKMMECWKR</sequence>
<gene>
    <name evidence="2" type="ORF">BUALT_Bualt06G0095900</name>
</gene>
<organism evidence="2 3">
    <name type="scientific">Buddleja alternifolia</name>
    <dbReference type="NCBI Taxonomy" id="168488"/>
    <lineage>
        <taxon>Eukaryota</taxon>
        <taxon>Viridiplantae</taxon>
        <taxon>Streptophyta</taxon>
        <taxon>Embryophyta</taxon>
        <taxon>Tracheophyta</taxon>
        <taxon>Spermatophyta</taxon>
        <taxon>Magnoliopsida</taxon>
        <taxon>eudicotyledons</taxon>
        <taxon>Gunneridae</taxon>
        <taxon>Pentapetalae</taxon>
        <taxon>asterids</taxon>
        <taxon>lamiids</taxon>
        <taxon>Lamiales</taxon>
        <taxon>Scrophulariaceae</taxon>
        <taxon>Buddlejeae</taxon>
        <taxon>Buddleja</taxon>
    </lineage>
</organism>
<proteinExistence type="predicted"/>
<dbReference type="SUPFAM" id="SSF56112">
    <property type="entry name" value="Protein kinase-like (PK-like)"/>
    <property type="match status" value="1"/>
</dbReference>
<evidence type="ECO:0000313" key="3">
    <source>
        <dbReference type="Proteomes" id="UP000826271"/>
    </source>
</evidence>
<dbReference type="Gene3D" id="1.10.510.10">
    <property type="entry name" value="Transferase(Phosphotransferase) domain 1"/>
    <property type="match status" value="1"/>
</dbReference>
<dbReference type="GO" id="GO:0004672">
    <property type="term" value="F:protein kinase activity"/>
    <property type="evidence" value="ECO:0007669"/>
    <property type="project" value="InterPro"/>
</dbReference>
<dbReference type="Pfam" id="PF07714">
    <property type="entry name" value="PK_Tyr_Ser-Thr"/>
    <property type="match status" value="1"/>
</dbReference>